<evidence type="ECO:0000256" key="1">
    <source>
        <dbReference type="SAM" id="MobiDB-lite"/>
    </source>
</evidence>
<evidence type="ECO:0000313" key="4">
    <source>
        <dbReference type="Proteomes" id="UP000677228"/>
    </source>
</evidence>
<evidence type="ECO:0000313" key="2">
    <source>
        <dbReference type="EMBL" id="CAF1012305.1"/>
    </source>
</evidence>
<dbReference type="EMBL" id="CAJNOK010006717">
    <property type="protein sequence ID" value="CAF1012305.1"/>
    <property type="molecule type" value="Genomic_DNA"/>
</dbReference>
<evidence type="ECO:0000313" key="3">
    <source>
        <dbReference type="EMBL" id="CAF3781127.1"/>
    </source>
</evidence>
<sequence length="1025" mass="115966">MTPPTVSRTYLLNSFLSALTATNLETLDRLDEEVFTFIANQLNPKWPVQQSPLLDYVETNVSSSSNNESIMMDHDYSATQFTPISNRQPRRPIAIKSTVRKIISSMSFFSSPKSREHETRNMAVESHTQQSLQLIPLMNANYPHSDETELIHSHTPASITLTPTSVTTSGEHTFPTNDSVGLIETGSELCGNPSFSSTPTLQRRFSKSKLKMAPQVSNKNTVTDDTPTPLTSSSGLVIFESAFDELCDWLIGILNTGTIVSMMTIQQKYSQILNLRNNKITDSIVRPLYIRKRLENRFCDLLHFETPSDKKGTYVSLNSLSAYIRLSISKSKETPYSVLNRDMSNEGTRDRKDSETLFDTIRILRNHITIGHQTLKTFNSKTEKLASFIADDFWACAPMLLRNVFGLITIGLKDSTREDSKSSSSFDEGKSVAMALNLSDFAKPHKEFHSLALLGPVLPRFLIYHLSPILSMINVEESQLQHIFSPIAATITSHISTITTNDLPQLLATSTPPRPLTTLSVTPKLFIPFKNHIFDIPLFAYALLKYYCSSRNREMPLLTGFFATHLKATPRPPHIISFCPPINEDPSSRACAKICLEMTKCSILDNQIQKETVNIADEKIYSNCIKIKDNYNGKDPFSNLFVMPGDFHIMKNYMILIWLVLDGIGIDDLFGHIYHGATLRSILNVSRFNKSFRCVKLLYTSLYILLIEQFYISLTLSSDPPTMHALKQIQSILSQPPNPTVEGSKLSWFDYLVMTLNSLNVMELFKKWCADYSAKSITFRFWTFILFNLLEPIIKLYLSIRTVNFDSRNAAISLIVPMFFGQKRRNYAPLGARHIADLQRASSYLLNNLSTSFAVQRTSRPFSSIALDQTIECTINRYGKGRGGITGHFNMDLIDKWTQSFAFRALLSHVTSEICGYETATNNLDSHIECSPSRLAVDITDLQLILSKLKPQNLFLGASNQVRTLFTGKIIHSDIIDNICSSYKRGFDLMKSYIEDRLLISKVKIEEKIDFEKVLRLTDSDKYNN</sequence>
<dbReference type="Proteomes" id="UP000677228">
    <property type="component" value="Unassembled WGS sequence"/>
</dbReference>
<accession>A0A8S2DYR5</accession>
<gene>
    <name evidence="2" type="ORF">OVA965_LOCUS15104</name>
    <name evidence="3" type="ORF">TMI583_LOCUS15107</name>
</gene>
<reference evidence="2" key="1">
    <citation type="submission" date="2021-02" db="EMBL/GenBank/DDBJ databases">
        <authorList>
            <person name="Nowell W R."/>
        </authorList>
    </citation>
    <scope>NUCLEOTIDE SEQUENCE</scope>
</reference>
<dbReference type="Proteomes" id="UP000682733">
    <property type="component" value="Unassembled WGS sequence"/>
</dbReference>
<dbReference type="AlphaFoldDB" id="A0A8S2DYR5"/>
<dbReference type="PANTHER" id="PTHR47018">
    <property type="entry name" value="CXC DOMAIN-CONTAINING PROTEIN-RELATED"/>
    <property type="match status" value="1"/>
</dbReference>
<dbReference type="PANTHER" id="PTHR47018:SF3">
    <property type="entry name" value="MYCBP-ASSOCIATED PROTEIN"/>
    <property type="match status" value="1"/>
</dbReference>
<proteinExistence type="predicted"/>
<organism evidence="2 4">
    <name type="scientific">Didymodactylos carnosus</name>
    <dbReference type="NCBI Taxonomy" id="1234261"/>
    <lineage>
        <taxon>Eukaryota</taxon>
        <taxon>Metazoa</taxon>
        <taxon>Spiralia</taxon>
        <taxon>Gnathifera</taxon>
        <taxon>Rotifera</taxon>
        <taxon>Eurotatoria</taxon>
        <taxon>Bdelloidea</taxon>
        <taxon>Philodinida</taxon>
        <taxon>Philodinidae</taxon>
        <taxon>Didymodactylos</taxon>
    </lineage>
</organism>
<comment type="caution">
    <text evidence="2">The sequence shown here is derived from an EMBL/GenBank/DDBJ whole genome shotgun (WGS) entry which is preliminary data.</text>
</comment>
<name>A0A8S2DYR5_9BILA</name>
<feature type="region of interest" description="Disordered" evidence="1">
    <location>
        <begin position="207"/>
        <end position="227"/>
    </location>
</feature>
<protein>
    <submittedName>
        <fullName evidence="2">Uncharacterized protein</fullName>
    </submittedName>
</protein>
<dbReference type="EMBL" id="CAJOBA010006725">
    <property type="protein sequence ID" value="CAF3781127.1"/>
    <property type="molecule type" value="Genomic_DNA"/>
</dbReference>